<evidence type="ECO:0008006" key="8">
    <source>
        <dbReference type="Google" id="ProtNLM"/>
    </source>
</evidence>
<keyword evidence="4 5" id="KW-0472">Membrane</keyword>
<organism evidence="6 7">
    <name type="scientific">Psychroflexus planctonicus</name>
    <dbReference type="NCBI Taxonomy" id="1526575"/>
    <lineage>
        <taxon>Bacteria</taxon>
        <taxon>Pseudomonadati</taxon>
        <taxon>Bacteroidota</taxon>
        <taxon>Flavobacteriia</taxon>
        <taxon>Flavobacteriales</taxon>
        <taxon>Flavobacteriaceae</taxon>
        <taxon>Psychroflexus</taxon>
    </lineage>
</organism>
<comment type="subcellular location">
    <subcellularLocation>
        <location evidence="1">Membrane</location>
        <topology evidence="1">Multi-pass membrane protein</topology>
    </subcellularLocation>
</comment>
<gene>
    <name evidence="6" type="ORF">GCM10010832_08370</name>
</gene>
<dbReference type="Proteomes" id="UP000599179">
    <property type="component" value="Unassembled WGS sequence"/>
</dbReference>
<dbReference type="Pfam" id="PF09685">
    <property type="entry name" value="MamF_MmsF"/>
    <property type="match status" value="1"/>
</dbReference>
<protein>
    <recommendedName>
        <fullName evidence="8">Import component protein</fullName>
    </recommendedName>
</protein>
<feature type="transmembrane region" description="Helical" evidence="5">
    <location>
        <begin position="15"/>
        <end position="33"/>
    </location>
</feature>
<accession>A0ABQ1SDR7</accession>
<proteinExistence type="predicted"/>
<feature type="transmembrane region" description="Helical" evidence="5">
    <location>
        <begin position="53"/>
        <end position="71"/>
    </location>
</feature>
<sequence>MSEQPLKKPERKGKTAAIVGYLTIFGSFLALFLNSEENKTKFGSFHIRQGLGLNLVFILFGVILNGVYEYLSEFQNLMVGAAFYLAYFILWIYGFVAAVSGKEKKVPILGELFQKTFKNLT</sequence>
<name>A0ABQ1SDR7_9FLAO</name>
<dbReference type="InterPro" id="IPR019109">
    <property type="entry name" value="MamF_MmsF"/>
</dbReference>
<evidence type="ECO:0000313" key="7">
    <source>
        <dbReference type="Proteomes" id="UP000599179"/>
    </source>
</evidence>
<keyword evidence="7" id="KW-1185">Reference proteome</keyword>
<evidence type="ECO:0000256" key="5">
    <source>
        <dbReference type="SAM" id="Phobius"/>
    </source>
</evidence>
<evidence type="ECO:0000313" key="6">
    <source>
        <dbReference type="EMBL" id="GGE30240.1"/>
    </source>
</evidence>
<feature type="transmembrane region" description="Helical" evidence="5">
    <location>
        <begin position="77"/>
        <end position="99"/>
    </location>
</feature>
<dbReference type="EMBL" id="BMGM01000003">
    <property type="protein sequence ID" value="GGE30240.1"/>
    <property type="molecule type" value="Genomic_DNA"/>
</dbReference>
<keyword evidence="2 5" id="KW-0812">Transmembrane</keyword>
<evidence type="ECO:0000256" key="4">
    <source>
        <dbReference type="ARBA" id="ARBA00023136"/>
    </source>
</evidence>
<dbReference type="RefSeq" id="WP_188457845.1">
    <property type="nucleotide sequence ID" value="NZ_BMGM01000003.1"/>
</dbReference>
<evidence type="ECO:0000256" key="1">
    <source>
        <dbReference type="ARBA" id="ARBA00004141"/>
    </source>
</evidence>
<keyword evidence="3 5" id="KW-1133">Transmembrane helix</keyword>
<comment type="caution">
    <text evidence="6">The sequence shown here is derived from an EMBL/GenBank/DDBJ whole genome shotgun (WGS) entry which is preliminary data.</text>
</comment>
<evidence type="ECO:0000256" key="3">
    <source>
        <dbReference type="ARBA" id="ARBA00022989"/>
    </source>
</evidence>
<reference evidence="7" key="1">
    <citation type="journal article" date="2019" name="Int. J. Syst. Evol. Microbiol.">
        <title>The Global Catalogue of Microorganisms (GCM) 10K type strain sequencing project: providing services to taxonomists for standard genome sequencing and annotation.</title>
        <authorList>
            <consortium name="The Broad Institute Genomics Platform"/>
            <consortium name="The Broad Institute Genome Sequencing Center for Infectious Disease"/>
            <person name="Wu L."/>
            <person name="Ma J."/>
        </authorList>
    </citation>
    <scope>NUCLEOTIDE SEQUENCE [LARGE SCALE GENOMIC DNA]</scope>
    <source>
        <strain evidence="7">CGMCC 1.12931</strain>
    </source>
</reference>
<evidence type="ECO:0000256" key="2">
    <source>
        <dbReference type="ARBA" id="ARBA00022692"/>
    </source>
</evidence>